<keyword evidence="6" id="KW-0675">Receptor</keyword>
<feature type="transmembrane region" description="Helical" evidence="8">
    <location>
        <begin position="309"/>
        <end position="332"/>
    </location>
</feature>
<evidence type="ECO:0000256" key="5">
    <source>
        <dbReference type="ARBA" id="ARBA00023136"/>
    </source>
</evidence>
<dbReference type="HOGENOM" id="CLU_009579_38_0_1"/>
<evidence type="ECO:0000313" key="13">
    <source>
        <dbReference type="Proteomes" id="UP000014760"/>
    </source>
</evidence>
<dbReference type="PANTHER" id="PTHR24243">
    <property type="entry name" value="G-PROTEIN COUPLED RECEPTOR"/>
    <property type="match status" value="1"/>
</dbReference>
<organism evidence="11">
    <name type="scientific">Capitella teleta</name>
    <name type="common">Polychaete worm</name>
    <dbReference type="NCBI Taxonomy" id="283909"/>
    <lineage>
        <taxon>Eukaryota</taxon>
        <taxon>Metazoa</taxon>
        <taxon>Spiralia</taxon>
        <taxon>Lophotrochozoa</taxon>
        <taxon>Annelida</taxon>
        <taxon>Polychaeta</taxon>
        <taxon>Sedentaria</taxon>
        <taxon>Scolecida</taxon>
        <taxon>Capitellidae</taxon>
        <taxon>Capitella</taxon>
    </lineage>
</organism>
<name>R7UU07_CAPTE</name>
<keyword evidence="13" id="KW-1185">Reference proteome</keyword>
<feature type="transmembrane region" description="Helical" evidence="8">
    <location>
        <begin position="169"/>
        <end position="189"/>
    </location>
</feature>
<evidence type="ECO:0000256" key="4">
    <source>
        <dbReference type="ARBA" id="ARBA00023040"/>
    </source>
</evidence>
<reference evidence="11 13" key="2">
    <citation type="journal article" date="2013" name="Nature">
        <title>Insights into bilaterian evolution from three spiralian genomes.</title>
        <authorList>
            <person name="Simakov O."/>
            <person name="Marletaz F."/>
            <person name="Cho S.J."/>
            <person name="Edsinger-Gonzales E."/>
            <person name="Havlak P."/>
            <person name="Hellsten U."/>
            <person name="Kuo D.H."/>
            <person name="Larsson T."/>
            <person name="Lv J."/>
            <person name="Arendt D."/>
            <person name="Savage R."/>
            <person name="Osoegawa K."/>
            <person name="de Jong P."/>
            <person name="Grimwood J."/>
            <person name="Chapman J.A."/>
            <person name="Shapiro H."/>
            <person name="Aerts A."/>
            <person name="Otillar R.P."/>
            <person name="Terry A.Y."/>
            <person name="Boore J.L."/>
            <person name="Grigoriev I.V."/>
            <person name="Lindberg D.R."/>
            <person name="Seaver E.C."/>
            <person name="Weisblat D.A."/>
            <person name="Putnam N.H."/>
            <person name="Rokhsar D.S."/>
        </authorList>
    </citation>
    <scope>NUCLEOTIDE SEQUENCE</scope>
    <source>
        <strain evidence="11 13">I ESC-2004</strain>
    </source>
</reference>
<gene>
    <name evidence="11" type="ORF">CAPTEDRAFT_199220</name>
</gene>
<dbReference type="Proteomes" id="UP000014760">
    <property type="component" value="Unassembled WGS sequence"/>
</dbReference>
<dbReference type="PANTHER" id="PTHR24243:SF233">
    <property type="entry name" value="THYROTROPIN-RELEASING HORMONE RECEPTOR"/>
    <property type="match status" value="1"/>
</dbReference>
<dbReference type="Pfam" id="PF00001">
    <property type="entry name" value="7tm_1"/>
    <property type="match status" value="1"/>
</dbReference>
<evidence type="ECO:0000256" key="2">
    <source>
        <dbReference type="ARBA" id="ARBA00022692"/>
    </source>
</evidence>
<evidence type="ECO:0000256" key="6">
    <source>
        <dbReference type="ARBA" id="ARBA00023170"/>
    </source>
</evidence>
<dbReference type="AlphaFoldDB" id="R7UU07"/>
<feature type="transmembrane region" description="Helical" evidence="8">
    <location>
        <begin position="50"/>
        <end position="70"/>
    </location>
</feature>
<feature type="signal peptide" evidence="9">
    <location>
        <begin position="1"/>
        <end position="18"/>
    </location>
</feature>
<dbReference type="Gene3D" id="1.20.1070.10">
    <property type="entry name" value="Rhodopsin 7-helix transmembrane proteins"/>
    <property type="match status" value="1"/>
</dbReference>
<evidence type="ECO:0000256" key="3">
    <source>
        <dbReference type="ARBA" id="ARBA00022989"/>
    </source>
</evidence>
<dbReference type="EnsemblMetazoa" id="CapteT199220">
    <property type="protein sequence ID" value="CapteP199220"/>
    <property type="gene ID" value="CapteG199220"/>
</dbReference>
<evidence type="ECO:0000256" key="8">
    <source>
        <dbReference type="SAM" id="Phobius"/>
    </source>
</evidence>
<dbReference type="InterPro" id="IPR017452">
    <property type="entry name" value="GPCR_Rhodpsn_7TM"/>
</dbReference>
<evidence type="ECO:0000259" key="10">
    <source>
        <dbReference type="PROSITE" id="PS50262"/>
    </source>
</evidence>
<keyword evidence="4" id="KW-0297">G-protein coupled receptor</keyword>
<accession>R7UU07</accession>
<dbReference type="EMBL" id="AMQN01021062">
    <property type="status" value="NOT_ANNOTATED_CDS"/>
    <property type="molecule type" value="Genomic_DNA"/>
</dbReference>
<dbReference type="PROSITE" id="PS50262">
    <property type="entry name" value="G_PROTEIN_RECEP_F1_2"/>
    <property type="match status" value="1"/>
</dbReference>
<protein>
    <recommendedName>
        <fullName evidence="10">G-protein coupled receptors family 1 profile domain-containing protein</fullName>
    </recommendedName>
</protein>
<feature type="domain" description="G-protein coupled receptors family 1 profile" evidence="10">
    <location>
        <begin position="56"/>
        <end position="329"/>
    </location>
</feature>
<evidence type="ECO:0000256" key="9">
    <source>
        <dbReference type="SAM" id="SignalP"/>
    </source>
</evidence>
<comment type="subcellular location">
    <subcellularLocation>
        <location evidence="1">Membrane</location>
        <topology evidence="1">Multi-pass membrane protein</topology>
    </subcellularLocation>
</comment>
<dbReference type="SUPFAM" id="SSF81321">
    <property type="entry name" value="Family A G protein-coupled receptor-like"/>
    <property type="match status" value="1"/>
</dbReference>
<proteinExistence type="predicted"/>
<evidence type="ECO:0000313" key="11">
    <source>
        <dbReference type="EMBL" id="ELU09655.1"/>
    </source>
</evidence>
<dbReference type="GO" id="GO:0005886">
    <property type="term" value="C:plasma membrane"/>
    <property type="evidence" value="ECO:0007669"/>
    <property type="project" value="TreeGrafter"/>
</dbReference>
<dbReference type="EMBL" id="KB298080">
    <property type="protein sequence ID" value="ELU09655.1"/>
    <property type="molecule type" value="Genomic_DNA"/>
</dbReference>
<evidence type="ECO:0000256" key="1">
    <source>
        <dbReference type="ARBA" id="ARBA00004141"/>
    </source>
</evidence>
<reference evidence="13" key="1">
    <citation type="submission" date="2012-12" db="EMBL/GenBank/DDBJ databases">
        <authorList>
            <person name="Hellsten U."/>
            <person name="Grimwood J."/>
            <person name="Chapman J.A."/>
            <person name="Shapiro H."/>
            <person name="Aerts A."/>
            <person name="Otillar R.P."/>
            <person name="Terry A.Y."/>
            <person name="Boore J.L."/>
            <person name="Simakov O."/>
            <person name="Marletaz F."/>
            <person name="Cho S.-J."/>
            <person name="Edsinger-Gonzales E."/>
            <person name="Havlak P."/>
            <person name="Kuo D.-H."/>
            <person name="Larsson T."/>
            <person name="Lv J."/>
            <person name="Arendt D."/>
            <person name="Savage R."/>
            <person name="Osoegawa K."/>
            <person name="de Jong P."/>
            <person name="Lindberg D.R."/>
            <person name="Seaver E.C."/>
            <person name="Weisblat D.A."/>
            <person name="Putnam N.H."/>
            <person name="Grigoriev I.V."/>
            <person name="Rokhsar D.S."/>
        </authorList>
    </citation>
    <scope>NUCLEOTIDE SEQUENCE</scope>
    <source>
        <strain evidence="13">I ESC-2004</strain>
    </source>
</reference>
<keyword evidence="3 8" id="KW-1133">Transmembrane helix</keyword>
<dbReference type="InterPro" id="IPR000276">
    <property type="entry name" value="GPCR_Rhodpsn"/>
</dbReference>
<reference evidence="12" key="3">
    <citation type="submission" date="2015-06" db="UniProtKB">
        <authorList>
            <consortium name="EnsemblMetazoa"/>
        </authorList>
    </citation>
    <scope>IDENTIFICATION</scope>
</reference>
<dbReference type="STRING" id="283909.R7UU07"/>
<sequence>MHLTLLVSLVIVVTIVKAQNTTSSNLWTTEGRDGQTPFSWYQRMGLVNQISFYGNMNIGVLAVITNVITLRVMLKHKPTTPHVYLICIAACVLLTGVAIMGNAVMGTTSLLRKYPKLRVVSFHAQVPCFFVRLALGDASTFVLNALSLDRLIAIKHPMQHISWCTVRRARIVCIILLGFSFVFSTNFLLRKTSTLTPEGIPYQTTSNIGKIPLVDAIFMHTKFAIQRAIPLTRMCITNTWTIQQVIKGNRFCRSTSNSKDQSGGVQCLGMTLGITAYFLLTHTSAAFYALNQAINDNVSMYSVSSELSIFLMCLEFLRWMGTFLNFFFYLLFDSKFRHNTAVLLLGQFRPASYGEKVTQSSSKI</sequence>
<keyword evidence="9" id="KW-0732">Signal</keyword>
<feature type="transmembrane region" description="Helical" evidence="8">
    <location>
        <begin position="82"/>
        <end position="104"/>
    </location>
</feature>
<evidence type="ECO:0000256" key="7">
    <source>
        <dbReference type="ARBA" id="ARBA00023224"/>
    </source>
</evidence>
<feature type="chain" id="PRO_5008788375" description="G-protein coupled receptors family 1 profile domain-containing protein" evidence="9">
    <location>
        <begin position="19"/>
        <end position="364"/>
    </location>
</feature>
<keyword evidence="5 8" id="KW-0472">Membrane</keyword>
<keyword evidence="2 8" id="KW-0812">Transmembrane</keyword>
<dbReference type="GO" id="GO:0004930">
    <property type="term" value="F:G protein-coupled receptor activity"/>
    <property type="evidence" value="ECO:0007669"/>
    <property type="project" value="UniProtKB-KW"/>
</dbReference>
<keyword evidence="7" id="KW-0807">Transducer</keyword>
<evidence type="ECO:0000313" key="12">
    <source>
        <dbReference type="EnsemblMetazoa" id="CapteP199220"/>
    </source>
</evidence>